<feature type="compositionally biased region" description="Basic and acidic residues" evidence="1">
    <location>
        <begin position="36"/>
        <end position="70"/>
    </location>
</feature>
<feature type="region of interest" description="Disordered" evidence="1">
    <location>
        <begin position="18"/>
        <end position="138"/>
    </location>
</feature>
<protein>
    <submittedName>
        <fullName evidence="2">Uncharacterized protein</fullName>
    </submittedName>
</protein>
<feature type="compositionally biased region" description="Basic and acidic residues" evidence="1">
    <location>
        <begin position="186"/>
        <end position="195"/>
    </location>
</feature>
<dbReference type="AlphaFoldDB" id="A0A644VLG5"/>
<feature type="region of interest" description="Disordered" evidence="1">
    <location>
        <begin position="455"/>
        <end position="479"/>
    </location>
</feature>
<feature type="compositionally biased region" description="Basic and acidic residues" evidence="1">
    <location>
        <begin position="461"/>
        <end position="471"/>
    </location>
</feature>
<sequence>MRHDIIGVVIDPVERRLAQHHAGHAADGEQEQEPEGPEHRRLELDRAAPHRRDPAEHLHPCGHRDHHGGQHEVALLRQAEADGVHVVRPDDEAQDPDRHHRIDHRQIAEDRLAREGGDDVADDAEARQDDDVDLGVAEEPQDVLVKDRVTAACRVEEGGAEVAVHQQHGDGAGEHRQAEQDQPGGDEDRPGEKRHLVQRHARRTHVEEGGDDVDRAEDRACPRDMDGKDRQVHRIAAFRGRQRRIEHPAHPRAGLPAAARGEERGDAERDARDIKPVAEVVQPRESHVRRADVQRHEVVAEAAEQCRDHHEEHHQHAVIGDHHVPQMAVGRAGLARIGDQPRPFLAHVLHAGVHQLEPHVDREADRDQPDEGCGDQVENPDVLVIGGHEPAREEAAAVMRTAVKGCVRHVFPPCAAAGSPLPFVPHEGSLGCNSAPGNDFERGDAKKCRSCAGAGGAHAKARADRAARAGSRDCPGLTS</sequence>
<comment type="caution">
    <text evidence="2">The sequence shown here is derived from an EMBL/GenBank/DDBJ whole genome shotgun (WGS) entry which is preliminary data.</text>
</comment>
<feature type="region of interest" description="Disordered" evidence="1">
    <location>
        <begin position="159"/>
        <end position="232"/>
    </location>
</feature>
<feature type="compositionally biased region" description="Basic and acidic residues" evidence="1">
    <location>
        <begin position="204"/>
        <end position="232"/>
    </location>
</feature>
<feature type="compositionally biased region" description="Basic and acidic residues" evidence="1">
    <location>
        <begin position="79"/>
        <end position="117"/>
    </location>
</feature>
<proteinExistence type="predicted"/>
<feature type="compositionally biased region" description="Basic and acidic residues" evidence="1">
    <location>
        <begin position="167"/>
        <end position="179"/>
    </location>
</feature>
<evidence type="ECO:0000256" key="1">
    <source>
        <dbReference type="SAM" id="MobiDB-lite"/>
    </source>
</evidence>
<feature type="compositionally biased region" description="Basic and acidic residues" evidence="1">
    <location>
        <begin position="260"/>
        <end position="270"/>
    </location>
</feature>
<organism evidence="2">
    <name type="scientific">bioreactor metagenome</name>
    <dbReference type="NCBI Taxonomy" id="1076179"/>
    <lineage>
        <taxon>unclassified sequences</taxon>
        <taxon>metagenomes</taxon>
        <taxon>ecological metagenomes</taxon>
    </lineage>
</organism>
<gene>
    <name evidence="2" type="ORF">SDC9_38099</name>
</gene>
<name>A0A644VLG5_9ZZZZ</name>
<reference evidence="2" key="1">
    <citation type="submission" date="2019-08" db="EMBL/GenBank/DDBJ databases">
        <authorList>
            <person name="Kucharzyk K."/>
            <person name="Murdoch R.W."/>
            <person name="Higgins S."/>
            <person name="Loffler F."/>
        </authorList>
    </citation>
    <scope>NUCLEOTIDE SEQUENCE</scope>
</reference>
<feature type="region of interest" description="Disordered" evidence="1">
    <location>
        <begin position="245"/>
        <end position="270"/>
    </location>
</feature>
<evidence type="ECO:0000313" key="2">
    <source>
        <dbReference type="EMBL" id="MPL92010.1"/>
    </source>
</evidence>
<accession>A0A644VLG5</accession>
<dbReference type="EMBL" id="VSSQ01000345">
    <property type="protein sequence ID" value="MPL92010.1"/>
    <property type="molecule type" value="Genomic_DNA"/>
</dbReference>